<proteinExistence type="inferred from homology"/>
<dbReference type="GeneID" id="25566571"/>
<protein>
    <submittedName>
        <fullName evidence="10">Phosphoglucomutase</fullName>
    </submittedName>
</protein>
<evidence type="ECO:0000256" key="2">
    <source>
        <dbReference type="ARBA" id="ARBA00010231"/>
    </source>
</evidence>
<keyword evidence="5" id="KW-0460">Magnesium</keyword>
<keyword evidence="6" id="KW-0413">Isomerase</keyword>
<evidence type="ECO:0000259" key="7">
    <source>
        <dbReference type="Pfam" id="PF02878"/>
    </source>
</evidence>
<dbReference type="Proteomes" id="UP000054408">
    <property type="component" value="Unassembled WGS sequence"/>
</dbReference>
<evidence type="ECO:0000313" key="11">
    <source>
        <dbReference type="Proteomes" id="UP000054408"/>
    </source>
</evidence>
<organism evidence="10 11">
    <name type="scientific">Thecamonas trahens ATCC 50062</name>
    <dbReference type="NCBI Taxonomy" id="461836"/>
    <lineage>
        <taxon>Eukaryota</taxon>
        <taxon>Apusozoa</taxon>
        <taxon>Apusomonadida</taxon>
        <taxon>Apusomonadidae</taxon>
        <taxon>Thecamonas</taxon>
    </lineage>
</organism>
<evidence type="ECO:0000256" key="3">
    <source>
        <dbReference type="ARBA" id="ARBA00022553"/>
    </source>
</evidence>
<dbReference type="PANTHER" id="PTHR45745">
    <property type="entry name" value="PHOSPHOMANNOMUTASE 45A"/>
    <property type="match status" value="1"/>
</dbReference>
<dbReference type="SUPFAM" id="SSF55957">
    <property type="entry name" value="Phosphoglucomutase, C-terminal domain"/>
    <property type="match status" value="1"/>
</dbReference>
<dbReference type="Gene3D" id="3.40.120.10">
    <property type="entry name" value="Alpha-D-Glucose-1,6-Bisphosphate, subunit A, domain 3"/>
    <property type="match status" value="3"/>
</dbReference>
<evidence type="ECO:0000256" key="4">
    <source>
        <dbReference type="ARBA" id="ARBA00022723"/>
    </source>
</evidence>
<dbReference type="GO" id="GO:0005634">
    <property type="term" value="C:nucleus"/>
    <property type="evidence" value="ECO:0007669"/>
    <property type="project" value="TreeGrafter"/>
</dbReference>
<dbReference type="InterPro" id="IPR016055">
    <property type="entry name" value="A-D-PHexomutase_a/b/a-I/II/III"/>
</dbReference>
<evidence type="ECO:0000259" key="8">
    <source>
        <dbReference type="Pfam" id="PF02879"/>
    </source>
</evidence>
<dbReference type="OMA" id="RYKSKEF"/>
<dbReference type="PANTHER" id="PTHR45745:SF1">
    <property type="entry name" value="PHOSPHOGLUCOMUTASE 2B-RELATED"/>
    <property type="match status" value="1"/>
</dbReference>
<dbReference type="eggNOG" id="KOG1220">
    <property type="taxonomic scope" value="Eukaryota"/>
</dbReference>
<reference evidence="10 11" key="1">
    <citation type="submission" date="2010-05" db="EMBL/GenBank/DDBJ databases">
        <title>The Genome Sequence of Thecamonas trahens ATCC 50062.</title>
        <authorList>
            <consortium name="The Broad Institute Genome Sequencing Platform"/>
            <person name="Russ C."/>
            <person name="Cuomo C."/>
            <person name="Shea T."/>
            <person name="Young S.K."/>
            <person name="Zeng Q."/>
            <person name="Koehrsen M."/>
            <person name="Haas B."/>
            <person name="Borodovsky M."/>
            <person name="Guigo R."/>
            <person name="Alvarado L."/>
            <person name="Berlin A."/>
            <person name="Bochicchio J."/>
            <person name="Borenstein D."/>
            <person name="Chapman S."/>
            <person name="Chen Z."/>
            <person name="Freedman E."/>
            <person name="Gellesch M."/>
            <person name="Goldberg J."/>
            <person name="Griggs A."/>
            <person name="Gujja S."/>
            <person name="Heilman E."/>
            <person name="Heiman D."/>
            <person name="Hepburn T."/>
            <person name="Howarth C."/>
            <person name="Jen D."/>
            <person name="Larson L."/>
            <person name="Mehta T."/>
            <person name="Park D."/>
            <person name="Pearson M."/>
            <person name="Roberts A."/>
            <person name="Saif S."/>
            <person name="Shenoy N."/>
            <person name="Sisk P."/>
            <person name="Stolte C."/>
            <person name="Sykes S."/>
            <person name="Thomson T."/>
            <person name="Walk T."/>
            <person name="White J."/>
            <person name="Yandava C."/>
            <person name="Burger G."/>
            <person name="Gray M.W."/>
            <person name="Holland P.W.H."/>
            <person name="King N."/>
            <person name="Lang F.B.F."/>
            <person name="Roger A.J."/>
            <person name="Ruiz-Trillo I."/>
            <person name="Lander E."/>
            <person name="Nusbaum C."/>
        </authorList>
    </citation>
    <scope>NUCLEOTIDE SEQUENCE [LARGE SCALE GENOMIC DNA]</scope>
    <source>
        <strain evidence="10 11">ATCC 50062</strain>
    </source>
</reference>
<dbReference type="EMBL" id="GL349469">
    <property type="protein sequence ID" value="KNC51647.1"/>
    <property type="molecule type" value="Genomic_DNA"/>
</dbReference>
<dbReference type="AlphaFoldDB" id="A0A0L0DH59"/>
<dbReference type="InterPro" id="IPR005845">
    <property type="entry name" value="A-D-PHexomutase_a/b/a-II"/>
</dbReference>
<dbReference type="GO" id="GO:0005975">
    <property type="term" value="P:carbohydrate metabolic process"/>
    <property type="evidence" value="ECO:0007669"/>
    <property type="project" value="InterPro"/>
</dbReference>
<gene>
    <name evidence="10" type="ORF">AMSG_07710</name>
</gene>
<feature type="domain" description="Alpha-D-phosphohexomutase alpha/beta/alpha" evidence="8">
    <location>
        <begin position="224"/>
        <end position="327"/>
    </location>
</feature>
<comment type="cofactor">
    <cofactor evidence="1">
        <name>Mg(2+)</name>
        <dbReference type="ChEBI" id="CHEBI:18420"/>
    </cofactor>
</comment>
<dbReference type="CDD" id="cd05799">
    <property type="entry name" value="PGM2"/>
    <property type="match status" value="1"/>
</dbReference>
<keyword evidence="4" id="KW-0479">Metal-binding</keyword>
<keyword evidence="11" id="KW-1185">Reference proteome</keyword>
<keyword evidence="3" id="KW-0597">Phosphoprotein</keyword>
<name>A0A0L0DH59_THETB</name>
<dbReference type="Pfam" id="PF02879">
    <property type="entry name" value="PGM_PMM_II"/>
    <property type="match status" value="1"/>
</dbReference>
<feature type="domain" description="Alpha-D-phosphohexomutase alpha/beta/alpha" evidence="9">
    <location>
        <begin position="358"/>
        <end position="443"/>
    </location>
</feature>
<comment type="similarity">
    <text evidence="2">Belongs to the phosphohexose mutase family.</text>
</comment>
<dbReference type="GO" id="GO:0006166">
    <property type="term" value="P:purine ribonucleoside salvage"/>
    <property type="evidence" value="ECO:0007669"/>
    <property type="project" value="TreeGrafter"/>
</dbReference>
<accession>A0A0L0DH59</accession>
<feature type="domain" description="Alpha-D-phosphohexomutase alpha/beta/alpha" evidence="7">
    <location>
        <begin position="50"/>
        <end position="194"/>
    </location>
</feature>
<evidence type="ECO:0000313" key="10">
    <source>
        <dbReference type="EMBL" id="KNC51647.1"/>
    </source>
</evidence>
<sequence>MTSPSTTIDAAKQWATWSREVGDTKRADEMAALVEAGDEEAVARAMVPRIAFGTSGLRAKMAAGAAHMNTLVVLQTTQGVLRVMRETGVLEGVDKPAVFIAYDGRHESYHYAKTAAGVFLAAGISVLLPSKTMATPFASYSIAHPLDSAPAPLVGIVVTASHNPASDNGYKVYWDNGAAILPPLATTISDAITRDLAPGFDRVLPEDVVAHEGCIDVYDDLVAAYIAALSHAHRIDPPPAAAKPVVYTAMHGVGTPFITAAFAAVGQEPPVLVAEQAEADPDFSTVTFPNPEEGKGALKLAIETANRVGADLVLANDPDADRLAVAERGADGEFYIFNGNELGLLFAARAWTLLPEAAREDPSSHVFINTVVSSSALMAFAKSVGAEYASTLTGFKYMGNKAIELKEAGKNVVFTYEEAIGFLPGTIVFDKDGIQSAVLAAQYWQSLAAGAGGVTTGLFRTELDRLYATIGYFYIETQYHFCHERKTIDAILDAVRDNEAYARDDFAAAGFDVVRVRDQTTGFDDGETDGKTRLPVGDPMITWWFANGAVATVRASGTEPKLKRYVEVKGASSDKAAVVAAQKKLDDAIVSIVLKPEQNGLIAKGE</sequence>
<dbReference type="SUPFAM" id="SSF53738">
    <property type="entry name" value="Phosphoglucomutase, first 3 domains"/>
    <property type="match status" value="3"/>
</dbReference>
<dbReference type="Pfam" id="PF02880">
    <property type="entry name" value="PGM_PMM_III"/>
    <property type="match status" value="1"/>
</dbReference>
<dbReference type="Pfam" id="PF02878">
    <property type="entry name" value="PGM_PMM_I"/>
    <property type="match status" value="1"/>
</dbReference>
<evidence type="ECO:0000256" key="5">
    <source>
        <dbReference type="ARBA" id="ARBA00022842"/>
    </source>
</evidence>
<evidence type="ECO:0000256" key="1">
    <source>
        <dbReference type="ARBA" id="ARBA00001946"/>
    </source>
</evidence>
<dbReference type="GO" id="GO:0000287">
    <property type="term" value="F:magnesium ion binding"/>
    <property type="evidence" value="ECO:0007669"/>
    <property type="project" value="InterPro"/>
</dbReference>
<dbReference type="RefSeq" id="XP_013755787.1">
    <property type="nucleotide sequence ID" value="XM_013900333.1"/>
</dbReference>
<dbReference type="STRING" id="461836.A0A0L0DH59"/>
<dbReference type="GO" id="GO:0008973">
    <property type="term" value="F:phosphopentomutase activity"/>
    <property type="evidence" value="ECO:0007669"/>
    <property type="project" value="TreeGrafter"/>
</dbReference>
<dbReference type="OrthoDB" id="8300170at2759"/>
<evidence type="ECO:0000259" key="9">
    <source>
        <dbReference type="Pfam" id="PF02880"/>
    </source>
</evidence>
<dbReference type="InterPro" id="IPR005844">
    <property type="entry name" value="A-D-PHexomutase_a/b/a-I"/>
</dbReference>
<dbReference type="InterPro" id="IPR005846">
    <property type="entry name" value="A-D-PHexomutase_a/b/a-III"/>
</dbReference>
<evidence type="ECO:0000256" key="6">
    <source>
        <dbReference type="ARBA" id="ARBA00023235"/>
    </source>
</evidence>
<dbReference type="InterPro" id="IPR036900">
    <property type="entry name" value="A-D-PHexomutase_C_sf"/>
</dbReference>
<dbReference type="InterPro" id="IPR016066">
    <property type="entry name" value="A-D-PHexomutase_CS"/>
</dbReference>
<dbReference type="PROSITE" id="PS00710">
    <property type="entry name" value="PGM_PMM"/>
    <property type="match status" value="1"/>
</dbReference>